<evidence type="ECO:0000259" key="10">
    <source>
        <dbReference type="Pfam" id="PF21088"/>
    </source>
</evidence>
<dbReference type="Gene3D" id="1.10.287.1260">
    <property type="match status" value="1"/>
</dbReference>
<dbReference type="Pfam" id="PF21088">
    <property type="entry name" value="MS_channel_1st"/>
    <property type="match status" value="1"/>
</dbReference>
<dbReference type="InterPro" id="IPR049278">
    <property type="entry name" value="MS_channel_C"/>
</dbReference>
<dbReference type="Gene3D" id="3.30.70.100">
    <property type="match status" value="1"/>
</dbReference>
<comment type="subcellular location">
    <subcellularLocation>
        <location evidence="1">Cell membrane</location>
        <topology evidence="1">Multi-pass membrane protein</topology>
    </subcellularLocation>
</comment>
<evidence type="ECO:0000256" key="6">
    <source>
        <dbReference type="ARBA" id="ARBA00023136"/>
    </source>
</evidence>
<dbReference type="PANTHER" id="PTHR30566">
    <property type="entry name" value="YNAI-RELATED MECHANOSENSITIVE ION CHANNEL"/>
    <property type="match status" value="1"/>
</dbReference>
<sequence>MTDFLDHIYFNNTVQDYLIVFGFILLGSLLITIFRKSVLSRIRRWTENTHTTVDNFAVGSFARFGIPILHFIVIYVGLSYLSFPPKIDRIITIAATVAITFMVIRFITSTLLLLIKAYFKRRHPDKSYQNEIGAIGLIINLVVWAIGLGFLFDNMGYDLTAIIAGLGIGGIAVALAAQNILGDLFNYFVIFLDRPFEVGDYISVGDKSGTIEHIGVKTTRLKSLTGEQLIISNSDLTSSRIHNFKRMHLRRVEFTLGVTYETSVENLRAIPDLVKRIISEQEEVQFDRAHFASYGDSTLNFVVVYNVLSSEFNKHMDIKQAINLNIFQEFQERGIEFAYPTQKLFVVNQQLEEEKEAERYS</sequence>
<proteinExistence type="inferred from homology"/>
<accession>A0ABV1RPQ1</accession>
<evidence type="ECO:0000313" key="11">
    <source>
        <dbReference type="EMBL" id="MER2996130.1"/>
    </source>
</evidence>
<evidence type="ECO:0000256" key="7">
    <source>
        <dbReference type="SAM" id="Phobius"/>
    </source>
</evidence>
<keyword evidence="4 7" id="KW-0812">Transmembrane</keyword>
<keyword evidence="5 7" id="KW-1133">Transmembrane helix</keyword>
<dbReference type="SUPFAM" id="SSF82861">
    <property type="entry name" value="Mechanosensitive channel protein MscS (YggB), transmembrane region"/>
    <property type="match status" value="1"/>
</dbReference>
<dbReference type="RefSeq" id="WP_350410253.1">
    <property type="nucleotide sequence ID" value="NZ_JBEOKT010000001.1"/>
</dbReference>
<evidence type="ECO:0000256" key="2">
    <source>
        <dbReference type="ARBA" id="ARBA00008017"/>
    </source>
</evidence>
<feature type="transmembrane region" description="Helical" evidence="7">
    <location>
        <begin position="131"/>
        <end position="151"/>
    </location>
</feature>
<evidence type="ECO:0000313" key="12">
    <source>
        <dbReference type="Proteomes" id="UP001476807"/>
    </source>
</evidence>
<dbReference type="InterPro" id="IPR010920">
    <property type="entry name" value="LSM_dom_sf"/>
</dbReference>
<dbReference type="SUPFAM" id="SSF82689">
    <property type="entry name" value="Mechanosensitive channel protein MscS (YggB), C-terminal domain"/>
    <property type="match status" value="1"/>
</dbReference>
<feature type="transmembrane region" description="Helical" evidence="7">
    <location>
        <begin position="17"/>
        <end position="35"/>
    </location>
</feature>
<feature type="transmembrane region" description="Helical" evidence="7">
    <location>
        <begin position="157"/>
        <end position="177"/>
    </location>
</feature>
<evidence type="ECO:0000256" key="3">
    <source>
        <dbReference type="ARBA" id="ARBA00022475"/>
    </source>
</evidence>
<protein>
    <submittedName>
        <fullName evidence="11">Mechanosensitive ion channel family protein</fullName>
    </submittedName>
</protein>
<gene>
    <name evidence="11" type="ORF">ABS362_01150</name>
</gene>
<dbReference type="InterPro" id="IPR049142">
    <property type="entry name" value="MS_channel_1st"/>
</dbReference>
<comment type="similarity">
    <text evidence="2">Belongs to the MscS (TC 1.A.23) family.</text>
</comment>
<evidence type="ECO:0000259" key="9">
    <source>
        <dbReference type="Pfam" id="PF21082"/>
    </source>
</evidence>
<evidence type="ECO:0000259" key="8">
    <source>
        <dbReference type="Pfam" id="PF00924"/>
    </source>
</evidence>
<dbReference type="InterPro" id="IPR006685">
    <property type="entry name" value="MscS_channel_2nd"/>
</dbReference>
<dbReference type="InterPro" id="IPR011066">
    <property type="entry name" value="MscS_channel_C_sf"/>
</dbReference>
<comment type="caution">
    <text evidence="11">The sequence shown here is derived from an EMBL/GenBank/DDBJ whole genome shotgun (WGS) entry which is preliminary data.</text>
</comment>
<dbReference type="PANTHER" id="PTHR30566:SF25">
    <property type="entry name" value="INNER MEMBRANE PROTEIN"/>
    <property type="match status" value="1"/>
</dbReference>
<keyword evidence="12" id="KW-1185">Reference proteome</keyword>
<keyword evidence="6 7" id="KW-0472">Membrane</keyword>
<dbReference type="Gene3D" id="2.30.30.60">
    <property type="match status" value="1"/>
</dbReference>
<dbReference type="EMBL" id="JBEOKT010000001">
    <property type="protein sequence ID" value="MER2996130.1"/>
    <property type="molecule type" value="Genomic_DNA"/>
</dbReference>
<dbReference type="SUPFAM" id="SSF50182">
    <property type="entry name" value="Sm-like ribonucleoproteins"/>
    <property type="match status" value="1"/>
</dbReference>
<evidence type="ECO:0000256" key="1">
    <source>
        <dbReference type="ARBA" id="ARBA00004651"/>
    </source>
</evidence>
<feature type="domain" description="Mechanosensitive ion channel MscS C-terminal" evidence="9">
    <location>
        <begin position="252"/>
        <end position="337"/>
    </location>
</feature>
<reference evidence="11 12" key="1">
    <citation type="submission" date="2024-06" db="EMBL/GenBank/DDBJ databases">
        <title>Pontibacter populi HYL7-15.</title>
        <authorList>
            <person name="Kim M.K."/>
        </authorList>
    </citation>
    <scope>NUCLEOTIDE SEQUENCE [LARGE SCALE GENOMIC DNA]</scope>
    <source>
        <strain evidence="11 12">HYL7-15</strain>
    </source>
</reference>
<keyword evidence="3" id="KW-1003">Cell membrane</keyword>
<dbReference type="Proteomes" id="UP001476807">
    <property type="component" value="Unassembled WGS sequence"/>
</dbReference>
<dbReference type="Pfam" id="PF21082">
    <property type="entry name" value="MS_channel_3rd"/>
    <property type="match status" value="1"/>
</dbReference>
<feature type="domain" description="Mechanosensitive ion channel transmembrane helices 2/3" evidence="10">
    <location>
        <begin position="138"/>
        <end position="178"/>
    </location>
</feature>
<feature type="transmembrane region" description="Helical" evidence="7">
    <location>
        <begin position="90"/>
        <end position="119"/>
    </location>
</feature>
<dbReference type="Pfam" id="PF00924">
    <property type="entry name" value="MS_channel_2nd"/>
    <property type="match status" value="1"/>
</dbReference>
<evidence type="ECO:0000256" key="4">
    <source>
        <dbReference type="ARBA" id="ARBA00022692"/>
    </source>
</evidence>
<evidence type="ECO:0000256" key="5">
    <source>
        <dbReference type="ARBA" id="ARBA00022989"/>
    </source>
</evidence>
<name>A0ABV1RPQ1_9BACT</name>
<feature type="domain" description="Mechanosensitive ion channel MscS" evidence="8">
    <location>
        <begin position="179"/>
        <end position="246"/>
    </location>
</feature>
<feature type="transmembrane region" description="Helical" evidence="7">
    <location>
        <begin position="56"/>
        <end position="78"/>
    </location>
</feature>
<organism evidence="11 12">
    <name type="scientific">Pontibacter populi</name>
    <dbReference type="NCBI Taxonomy" id="890055"/>
    <lineage>
        <taxon>Bacteria</taxon>
        <taxon>Pseudomonadati</taxon>
        <taxon>Bacteroidota</taxon>
        <taxon>Cytophagia</taxon>
        <taxon>Cytophagales</taxon>
        <taxon>Hymenobacteraceae</taxon>
        <taxon>Pontibacter</taxon>
    </lineage>
</organism>
<dbReference type="InterPro" id="IPR011014">
    <property type="entry name" value="MscS_channel_TM-2"/>
</dbReference>
<dbReference type="InterPro" id="IPR023408">
    <property type="entry name" value="MscS_beta-dom_sf"/>
</dbReference>